<evidence type="ECO:0000313" key="2">
    <source>
        <dbReference type="EMBL" id="QDT61209.1"/>
    </source>
</evidence>
<organism evidence="2 3">
    <name type="scientific">Stieleria bergensis</name>
    <dbReference type="NCBI Taxonomy" id="2528025"/>
    <lineage>
        <taxon>Bacteria</taxon>
        <taxon>Pseudomonadati</taxon>
        <taxon>Planctomycetota</taxon>
        <taxon>Planctomycetia</taxon>
        <taxon>Pirellulales</taxon>
        <taxon>Pirellulaceae</taxon>
        <taxon>Stieleria</taxon>
    </lineage>
</organism>
<name>A0A517SYJ1_9BACT</name>
<feature type="transmembrane region" description="Helical" evidence="1">
    <location>
        <begin position="6"/>
        <end position="27"/>
    </location>
</feature>
<evidence type="ECO:0008006" key="4">
    <source>
        <dbReference type="Google" id="ProtNLM"/>
    </source>
</evidence>
<keyword evidence="1" id="KW-0472">Membrane</keyword>
<dbReference type="AlphaFoldDB" id="A0A517SYJ1"/>
<keyword evidence="1" id="KW-1133">Transmembrane helix</keyword>
<accession>A0A517SYJ1</accession>
<proteinExistence type="predicted"/>
<evidence type="ECO:0000313" key="3">
    <source>
        <dbReference type="Proteomes" id="UP000315003"/>
    </source>
</evidence>
<feature type="transmembrane region" description="Helical" evidence="1">
    <location>
        <begin position="79"/>
        <end position="112"/>
    </location>
</feature>
<gene>
    <name evidence="2" type="ORF">SV7mr_37430</name>
</gene>
<keyword evidence="1" id="KW-0812">Transmembrane</keyword>
<reference evidence="2 3" key="1">
    <citation type="submission" date="2019-02" db="EMBL/GenBank/DDBJ databases">
        <title>Deep-cultivation of Planctomycetes and their phenomic and genomic characterization uncovers novel biology.</title>
        <authorList>
            <person name="Wiegand S."/>
            <person name="Jogler M."/>
            <person name="Boedeker C."/>
            <person name="Pinto D."/>
            <person name="Vollmers J."/>
            <person name="Rivas-Marin E."/>
            <person name="Kohn T."/>
            <person name="Peeters S.H."/>
            <person name="Heuer A."/>
            <person name="Rast P."/>
            <person name="Oberbeckmann S."/>
            <person name="Bunk B."/>
            <person name="Jeske O."/>
            <person name="Meyerdierks A."/>
            <person name="Storesund J.E."/>
            <person name="Kallscheuer N."/>
            <person name="Luecker S."/>
            <person name="Lage O.M."/>
            <person name="Pohl T."/>
            <person name="Merkel B.J."/>
            <person name="Hornburger P."/>
            <person name="Mueller R.-W."/>
            <person name="Bruemmer F."/>
            <person name="Labrenz M."/>
            <person name="Spormann A.M."/>
            <person name="Op den Camp H."/>
            <person name="Overmann J."/>
            <person name="Amann R."/>
            <person name="Jetten M.S.M."/>
            <person name="Mascher T."/>
            <person name="Medema M.H."/>
            <person name="Devos D.P."/>
            <person name="Kaster A.-K."/>
            <person name="Ovreas L."/>
            <person name="Rohde M."/>
            <person name="Galperin M.Y."/>
            <person name="Jogler C."/>
        </authorList>
    </citation>
    <scope>NUCLEOTIDE SEQUENCE [LARGE SCALE GENOMIC DNA]</scope>
    <source>
        <strain evidence="2 3">SV_7m_r</strain>
    </source>
</reference>
<protein>
    <recommendedName>
        <fullName evidence="4">Phosphate/sulfate permease</fullName>
    </recommendedName>
</protein>
<feature type="transmembrane region" description="Helical" evidence="1">
    <location>
        <begin position="124"/>
        <end position="141"/>
    </location>
</feature>
<dbReference type="EMBL" id="CP036272">
    <property type="protein sequence ID" value="QDT61209.1"/>
    <property type="molecule type" value="Genomic_DNA"/>
</dbReference>
<keyword evidence="3" id="KW-1185">Reference proteome</keyword>
<feature type="transmembrane region" description="Helical" evidence="1">
    <location>
        <begin position="194"/>
        <end position="212"/>
    </location>
</feature>
<dbReference type="Proteomes" id="UP000315003">
    <property type="component" value="Chromosome"/>
</dbReference>
<feature type="transmembrane region" description="Helical" evidence="1">
    <location>
        <begin position="39"/>
        <end position="59"/>
    </location>
</feature>
<sequence>MNAEIIALIGFLIAAYAIVANDAIQTLGTFLSSNSKRPWWVLWLYAGSVLLIVFLYSWFRYDGDVTYGRLEKFPEPAGGLTWLHVIPPVVVLVLTRFGIPVSTTFLVLTMFAPSNMGGMLTKSLMGYVVAFVLGLLVYRYVAKTLEKRWIDSPSDAPGRTWVALQWCSTGFLWSLWLMHDLANIFVYLPRRLSIAYLVFAAVTMLVLHAIIFAFRGGEIQKIVLSKTNTTDIRSATVVDFLYAFILLFFKELNNMPMSTTWVFLGLLAGREIAITLNSKQKSLKATGKLVLSDGAKAGIGLAISVLLAIGLPGINHSLNEGSSLTASEPVTKTVEPKGAREQNAALANTPLH</sequence>
<evidence type="ECO:0000256" key="1">
    <source>
        <dbReference type="SAM" id="Phobius"/>
    </source>
</evidence>
<dbReference type="RefSeq" id="WP_419187532.1">
    <property type="nucleotide sequence ID" value="NZ_CP036272.1"/>
</dbReference>